<keyword evidence="1" id="KW-1133">Transmembrane helix</keyword>
<dbReference type="Ensembl" id="ENSCCRT00020048572.1">
    <property type="protein sequence ID" value="ENSCCRP00020044530.1"/>
    <property type="gene ID" value="ENSCCRG00020019821.1"/>
</dbReference>
<evidence type="ECO:0000256" key="1">
    <source>
        <dbReference type="SAM" id="Phobius"/>
    </source>
</evidence>
<sequence>MFRNFNVRCFKKYIYIYILYIYILSNIELKDFMNLLSCDEVFFLFFFNCIKCIYYKFVCLLLILGPTVLEVFNTLLRHLRLSVDYELTGSYDRINIGTKIIKEHEERQLQEAVIRTIGSFANTLPTYQRSEVMLFIMGKVPIPGMHPTLPSTGSGTDLILIDRHDNLPKFSTISIISDISVLKLKVDKCSRQDNLFMKKHAQHLYRHIYLCSKEQSSMQPHFEKLYSLLALISMELANEEVVVDLIRVALALQDLALSSEEMLPVYNRCAIHALSSAYLNLISQLTTVPAFCQHVHEVIEMRQKESPYLLPEDVFIENPKIPKTLEKLEGELLFQQAKITEVLGGSGYNTERLATPYVPQFTDEDRLSKRKSVGETISLQVEVESRNSPEKEERTPAEEITFETLKNTIVDSVGVEEQEKERRRQVVEKFQKAPFEEIAAHCGARATMLQSKLNQIFEITIRPPPSPSGTITSGYGQTQSRSVPVYEMKFPDLCVY</sequence>
<name>A0A8C2ES30_CYPCA</name>
<dbReference type="GO" id="GO:0072659">
    <property type="term" value="P:protein localization to plasma membrane"/>
    <property type="evidence" value="ECO:0007669"/>
    <property type="project" value="TreeGrafter"/>
</dbReference>
<organism evidence="2 3">
    <name type="scientific">Cyprinus carpio</name>
    <name type="common">Common carp</name>
    <dbReference type="NCBI Taxonomy" id="7962"/>
    <lineage>
        <taxon>Eukaryota</taxon>
        <taxon>Metazoa</taxon>
        <taxon>Chordata</taxon>
        <taxon>Craniata</taxon>
        <taxon>Vertebrata</taxon>
        <taxon>Euteleostomi</taxon>
        <taxon>Actinopterygii</taxon>
        <taxon>Neopterygii</taxon>
        <taxon>Teleostei</taxon>
        <taxon>Ostariophysi</taxon>
        <taxon>Cypriniformes</taxon>
        <taxon>Cyprinidae</taxon>
        <taxon>Cyprininae</taxon>
        <taxon>Cyprinus</taxon>
    </lineage>
</organism>
<keyword evidence="1" id="KW-0472">Membrane</keyword>
<keyword evidence="1" id="KW-0812">Transmembrane</keyword>
<reference evidence="2" key="1">
    <citation type="submission" date="2025-08" db="UniProtKB">
        <authorList>
            <consortium name="Ensembl"/>
        </authorList>
    </citation>
    <scope>IDENTIFICATION</scope>
</reference>
<dbReference type="GO" id="GO:0005886">
    <property type="term" value="C:plasma membrane"/>
    <property type="evidence" value="ECO:0007669"/>
    <property type="project" value="TreeGrafter"/>
</dbReference>
<dbReference type="AlphaFoldDB" id="A0A8C2ES30"/>
<dbReference type="InterPro" id="IPR051851">
    <property type="entry name" value="EFR3_Homologs"/>
</dbReference>
<accession>A0A8C2ES30</accession>
<dbReference type="PANTHER" id="PTHR12444">
    <property type="entry name" value="PROTEIN EFR3 HOMOLOG CMP44E"/>
    <property type="match status" value="1"/>
</dbReference>
<proteinExistence type="predicted"/>
<protein>
    <submittedName>
        <fullName evidence="2">EFR3 homolog Bb (S. cerevisiae)</fullName>
    </submittedName>
</protein>
<dbReference type="Proteomes" id="UP000694701">
    <property type="component" value="Unplaced"/>
</dbReference>
<feature type="transmembrane region" description="Helical" evidence="1">
    <location>
        <begin position="41"/>
        <end position="64"/>
    </location>
</feature>
<feature type="transmembrane region" description="Helical" evidence="1">
    <location>
        <begin position="12"/>
        <end position="29"/>
    </location>
</feature>
<evidence type="ECO:0000313" key="2">
    <source>
        <dbReference type="Ensembl" id="ENSCCRP00020044530.1"/>
    </source>
</evidence>
<evidence type="ECO:0000313" key="3">
    <source>
        <dbReference type="Proteomes" id="UP000694701"/>
    </source>
</evidence>
<dbReference type="PANTHER" id="PTHR12444:SF4">
    <property type="entry name" value="PROTEIN EFR3 HOMOLOG B"/>
    <property type="match status" value="1"/>
</dbReference>